<evidence type="ECO:0000256" key="5">
    <source>
        <dbReference type="ARBA" id="ARBA00023002"/>
    </source>
</evidence>
<proteinExistence type="inferred from homology"/>
<dbReference type="SUPFAM" id="SSF50129">
    <property type="entry name" value="GroES-like"/>
    <property type="match status" value="1"/>
</dbReference>
<evidence type="ECO:0000259" key="6">
    <source>
        <dbReference type="Pfam" id="PF00107"/>
    </source>
</evidence>
<sequence length="372" mass="39522">MAQHKALVLSSHTELPKLTTVPTPEVQPGQAIVRILAVRISKDTRGLITGKVPFPLSFPLTPGSCAIGRVAAVGPDAVSLKPGQLVYLDHFIKARDDPSINILMGMCGGQPGTPAAKLMDGEWRNGYFAQYAKVPLENAFPLDEQLLISDLGYSIPDLISLCSLVLTLSGLSEINVQPGETVIVAPATGGFSGMGVAMALALGARVIAVSRNETALKELKNFHGKTGRFTSVVLKGDVEADTKAIKDASPQGKGSQAYIDWSPPAAALSTHITSCILALGAGGRAVFMGAIFSNVSIPYSYVMYNNIQIKGRYMSERHSFEQLIRMIESGIMPLGEKLGVKVAGEFGLDQFGQAMTTAEQNPGWSRIVVLTP</sequence>
<gene>
    <name evidence="8" type="ORF">AOQ84DRAFT_405951</name>
</gene>
<dbReference type="InterPro" id="IPR013154">
    <property type="entry name" value="ADH-like_N"/>
</dbReference>
<dbReference type="Proteomes" id="UP000250140">
    <property type="component" value="Unassembled WGS sequence"/>
</dbReference>
<keyword evidence="9" id="KW-1185">Reference proteome</keyword>
<dbReference type="EMBL" id="KV749586">
    <property type="protein sequence ID" value="OCL08804.1"/>
    <property type="molecule type" value="Genomic_DNA"/>
</dbReference>
<name>A0A8E2JTC8_9PEZI</name>
<evidence type="ECO:0000313" key="8">
    <source>
        <dbReference type="EMBL" id="OCL08804.1"/>
    </source>
</evidence>
<dbReference type="InterPro" id="IPR013149">
    <property type="entry name" value="ADH-like_C"/>
</dbReference>
<comment type="similarity">
    <text evidence="2">Belongs to the zinc-containing alcohol dehydrogenase family.</text>
</comment>
<dbReference type="Pfam" id="PF08240">
    <property type="entry name" value="ADH_N"/>
    <property type="match status" value="1"/>
</dbReference>
<dbReference type="GO" id="GO:0046872">
    <property type="term" value="F:metal ion binding"/>
    <property type="evidence" value="ECO:0007669"/>
    <property type="project" value="UniProtKB-KW"/>
</dbReference>
<organism evidence="8 9">
    <name type="scientific">Glonium stellatum</name>
    <dbReference type="NCBI Taxonomy" id="574774"/>
    <lineage>
        <taxon>Eukaryota</taxon>
        <taxon>Fungi</taxon>
        <taxon>Dikarya</taxon>
        <taxon>Ascomycota</taxon>
        <taxon>Pezizomycotina</taxon>
        <taxon>Dothideomycetes</taxon>
        <taxon>Pleosporomycetidae</taxon>
        <taxon>Gloniales</taxon>
        <taxon>Gloniaceae</taxon>
        <taxon>Glonium</taxon>
    </lineage>
</organism>
<dbReference type="PANTHER" id="PTHR43350:SF17">
    <property type="entry name" value="NAD-DEPENDENT ALCOHOL DEHYDROGENASE"/>
    <property type="match status" value="1"/>
</dbReference>
<evidence type="ECO:0000313" key="9">
    <source>
        <dbReference type="Proteomes" id="UP000250140"/>
    </source>
</evidence>
<protein>
    <submittedName>
        <fullName evidence="8">Isopropanol dehydrogenase</fullName>
    </submittedName>
</protein>
<keyword evidence="4" id="KW-0862">Zinc</keyword>
<feature type="domain" description="Alcohol dehydrogenase-like N-terminal" evidence="7">
    <location>
        <begin position="27"/>
        <end position="143"/>
    </location>
</feature>
<dbReference type="AlphaFoldDB" id="A0A8E2JTC8"/>
<reference evidence="8 9" key="1">
    <citation type="journal article" date="2016" name="Nat. Commun.">
        <title>Ectomycorrhizal ecology is imprinted in the genome of the dominant symbiotic fungus Cenococcum geophilum.</title>
        <authorList>
            <consortium name="DOE Joint Genome Institute"/>
            <person name="Peter M."/>
            <person name="Kohler A."/>
            <person name="Ohm R.A."/>
            <person name="Kuo A."/>
            <person name="Krutzmann J."/>
            <person name="Morin E."/>
            <person name="Arend M."/>
            <person name="Barry K.W."/>
            <person name="Binder M."/>
            <person name="Choi C."/>
            <person name="Clum A."/>
            <person name="Copeland A."/>
            <person name="Grisel N."/>
            <person name="Haridas S."/>
            <person name="Kipfer T."/>
            <person name="LaButti K."/>
            <person name="Lindquist E."/>
            <person name="Lipzen A."/>
            <person name="Maire R."/>
            <person name="Meier B."/>
            <person name="Mihaltcheva S."/>
            <person name="Molinier V."/>
            <person name="Murat C."/>
            <person name="Poggeler S."/>
            <person name="Quandt C.A."/>
            <person name="Sperisen C."/>
            <person name="Tritt A."/>
            <person name="Tisserant E."/>
            <person name="Crous P.W."/>
            <person name="Henrissat B."/>
            <person name="Nehls U."/>
            <person name="Egli S."/>
            <person name="Spatafora J.W."/>
            <person name="Grigoriev I.V."/>
            <person name="Martin F.M."/>
        </authorList>
    </citation>
    <scope>NUCLEOTIDE SEQUENCE [LARGE SCALE GENOMIC DNA]</scope>
    <source>
        <strain evidence="8 9">CBS 207.34</strain>
    </source>
</reference>
<dbReference type="OrthoDB" id="5407715at2759"/>
<dbReference type="Gene3D" id="3.40.50.720">
    <property type="entry name" value="NAD(P)-binding Rossmann-like Domain"/>
    <property type="match status" value="1"/>
</dbReference>
<keyword evidence="5" id="KW-0560">Oxidoreductase</keyword>
<evidence type="ECO:0000256" key="3">
    <source>
        <dbReference type="ARBA" id="ARBA00022723"/>
    </source>
</evidence>
<dbReference type="Gene3D" id="3.90.180.10">
    <property type="entry name" value="Medium-chain alcohol dehydrogenases, catalytic domain"/>
    <property type="match status" value="1"/>
</dbReference>
<accession>A0A8E2JTC8</accession>
<evidence type="ECO:0000256" key="2">
    <source>
        <dbReference type="ARBA" id="ARBA00008072"/>
    </source>
</evidence>
<evidence type="ECO:0000256" key="1">
    <source>
        <dbReference type="ARBA" id="ARBA00001947"/>
    </source>
</evidence>
<dbReference type="PANTHER" id="PTHR43350">
    <property type="entry name" value="NAD-DEPENDENT ALCOHOL DEHYDROGENASE"/>
    <property type="match status" value="1"/>
</dbReference>
<feature type="domain" description="Alcohol dehydrogenase-like C-terminal" evidence="6">
    <location>
        <begin position="194"/>
        <end position="328"/>
    </location>
</feature>
<dbReference type="InterPro" id="IPR011032">
    <property type="entry name" value="GroES-like_sf"/>
</dbReference>
<keyword evidence="3" id="KW-0479">Metal-binding</keyword>
<dbReference type="SUPFAM" id="SSF51735">
    <property type="entry name" value="NAD(P)-binding Rossmann-fold domains"/>
    <property type="match status" value="1"/>
</dbReference>
<evidence type="ECO:0000256" key="4">
    <source>
        <dbReference type="ARBA" id="ARBA00022833"/>
    </source>
</evidence>
<comment type="cofactor">
    <cofactor evidence="1">
        <name>Zn(2+)</name>
        <dbReference type="ChEBI" id="CHEBI:29105"/>
    </cofactor>
</comment>
<dbReference type="Pfam" id="PF00107">
    <property type="entry name" value="ADH_zinc_N"/>
    <property type="match status" value="1"/>
</dbReference>
<dbReference type="InterPro" id="IPR036291">
    <property type="entry name" value="NAD(P)-bd_dom_sf"/>
</dbReference>
<evidence type="ECO:0000259" key="7">
    <source>
        <dbReference type="Pfam" id="PF08240"/>
    </source>
</evidence>
<dbReference type="GO" id="GO:0016491">
    <property type="term" value="F:oxidoreductase activity"/>
    <property type="evidence" value="ECO:0007669"/>
    <property type="project" value="UniProtKB-KW"/>
</dbReference>